<reference evidence="3 4" key="1">
    <citation type="submission" date="2011-08" db="EMBL/GenBank/DDBJ databases">
        <authorList>
            <person name="Lin Y."/>
            <person name="Hao X."/>
            <person name="Johnstone L."/>
            <person name="Miller S.J."/>
            <person name="Wei G."/>
            <person name="Rensing C."/>
        </authorList>
    </citation>
    <scope>NUCLEOTIDE SEQUENCE [LARGE SCALE GENOMIC DNA]</scope>
    <source>
        <strain evidence="3 4">K42</strain>
    </source>
</reference>
<evidence type="ECO:0000256" key="1">
    <source>
        <dbReference type="SAM" id="MobiDB-lite"/>
    </source>
</evidence>
<dbReference type="SUPFAM" id="SSF56112">
    <property type="entry name" value="Protein kinase-like (PK-like)"/>
    <property type="match status" value="1"/>
</dbReference>
<dbReference type="PANTHER" id="PTHR35279">
    <property type="match status" value="1"/>
</dbReference>
<proteinExistence type="predicted"/>
<dbReference type="InterPro" id="IPR011009">
    <property type="entry name" value="Kinase-like_dom_sf"/>
</dbReference>
<gene>
    <name evidence="3" type="ORF">SZN_06791</name>
</gene>
<dbReference type="SUPFAM" id="SSF53335">
    <property type="entry name" value="S-adenosyl-L-methionine-dependent methyltransferases"/>
    <property type="match status" value="1"/>
</dbReference>
<protein>
    <recommendedName>
        <fullName evidence="2">Methyltransferase domain-containing protein</fullName>
    </recommendedName>
</protein>
<comment type="caution">
    <text evidence="3">The sequence shown here is derived from an EMBL/GenBank/DDBJ whole genome shotgun (WGS) entry which is preliminary data.</text>
</comment>
<evidence type="ECO:0000313" key="3">
    <source>
        <dbReference type="EMBL" id="EGX60637.1"/>
    </source>
</evidence>
<dbReference type="Gene3D" id="2.115.10.20">
    <property type="entry name" value="Glycosyl hydrolase domain, family 43"/>
    <property type="match status" value="2"/>
</dbReference>
<name>G2G796_9ACTN</name>
<dbReference type="PANTHER" id="PTHR35279:SF1">
    <property type="entry name" value="ARABINANASE_LEVANSUCRASE_INVERTASE"/>
    <property type="match status" value="1"/>
</dbReference>
<dbReference type="PATRIC" id="fig|700597.3.peg.1318"/>
<organism evidence="3 4">
    <name type="scientific">Streptomyces zinciresistens K42</name>
    <dbReference type="NCBI Taxonomy" id="700597"/>
    <lineage>
        <taxon>Bacteria</taxon>
        <taxon>Bacillati</taxon>
        <taxon>Actinomycetota</taxon>
        <taxon>Actinomycetes</taxon>
        <taxon>Kitasatosporales</taxon>
        <taxon>Streptomycetaceae</taxon>
        <taxon>Streptomyces</taxon>
    </lineage>
</organism>
<keyword evidence="4" id="KW-1185">Reference proteome</keyword>
<dbReference type="Gene3D" id="3.40.50.150">
    <property type="entry name" value="Vaccinia Virus protein VP39"/>
    <property type="match status" value="1"/>
</dbReference>
<dbReference type="InterPro" id="IPR029063">
    <property type="entry name" value="SAM-dependent_MTases_sf"/>
</dbReference>
<dbReference type="SUPFAM" id="SSF75005">
    <property type="entry name" value="Arabinanase/levansucrase/invertase"/>
    <property type="match status" value="1"/>
</dbReference>
<dbReference type="Pfam" id="PF13649">
    <property type="entry name" value="Methyltransf_25"/>
    <property type="match status" value="1"/>
</dbReference>
<accession>G2G796</accession>
<dbReference type="AlphaFoldDB" id="G2G796"/>
<dbReference type="EMBL" id="AGBF01000012">
    <property type="protein sequence ID" value="EGX60637.1"/>
    <property type="molecule type" value="Genomic_DNA"/>
</dbReference>
<dbReference type="CDD" id="cd15482">
    <property type="entry name" value="Sialidase_non-viral"/>
    <property type="match status" value="1"/>
</dbReference>
<feature type="compositionally biased region" description="Low complexity" evidence="1">
    <location>
        <begin position="8"/>
        <end position="26"/>
    </location>
</feature>
<feature type="domain" description="Methyltransferase" evidence="2">
    <location>
        <begin position="83"/>
        <end position="181"/>
    </location>
</feature>
<dbReference type="InterPro" id="IPR023296">
    <property type="entry name" value="Glyco_hydro_beta-prop_sf"/>
</dbReference>
<evidence type="ECO:0000313" key="4">
    <source>
        <dbReference type="Proteomes" id="UP000004217"/>
    </source>
</evidence>
<feature type="region of interest" description="Disordered" evidence="1">
    <location>
        <begin position="1"/>
        <end position="30"/>
    </location>
</feature>
<dbReference type="Proteomes" id="UP000004217">
    <property type="component" value="Unassembled WGS sequence"/>
</dbReference>
<dbReference type="GO" id="GO:0008168">
    <property type="term" value="F:methyltransferase activity"/>
    <property type="evidence" value="ECO:0007669"/>
    <property type="project" value="UniProtKB-ARBA"/>
</dbReference>
<evidence type="ECO:0000259" key="2">
    <source>
        <dbReference type="Pfam" id="PF13649"/>
    </source>
</evidence>
<dbReference type="RefSeq" id="WP_007492675.1">
    <property type="nucleotide sequence ID" value="NZ_AGBF01000012.1"/>
</dbReference>
<sequence length="991" mass="106020">MSVASTISPPATGFTATGTSGAFPAGRTPADPTIVGGIERVAAFYDADPEREWRRTRSGPYHRLETEVLHQQVLAGLRPGSRILDIGSGPGVHALELARRGHLVALSDLSVKSLDSARARFREAGLEGHLLGTQHGPAQHLAPPPGQFDAVLMFGPLYHLLDDADALEAVRRAATVLAPGGRLHAIFLTRTSVLRDLLKRGRFAEMTALTGGGYLDHGRYQPLSTVSADDYMPPTRTHRLTEAEDLLHAAGLEVTDRYSLEGVAAWMRPYVDQTATDQAAFTALSRAVRETTQVSELLEAGDHFLLSAAPAGLPRPRRRPHRVEGRADLVGRHRGVLAGADGRITFAPALIRHRGRRLLAVTTGPADARTYIPRQLPGRAPEPWYTGGRNRIVLTAAPEPGGGPVPLDGARPLPVPDGCDDVTGASLAVHQDALHAYFSARPDGGAWSIYHTISRDGGTTWAAPRLVLTPGTEEGATDGEHVLLPAVLHRGGAWWMWYAGRDDHHRRIHLATSNDGRTWQRHGVVVPTGPAGAPDAYAADCPAVAATSDGGLLMVYGAGTSRSLAAAHSRDGLTWRPLGTVLHRGGPGSPDSRYAFYPALLPEGGGRIRLLYAGEDDQARWTVLDAGLLDAKLLAERPTPLPLTDEIAAAVDRVRDEVPAPYWDSPDDCHAPAPAYASPDGTLTQLRPSSTPVFGARTAAGAVIIKPGRGRAFAEREHTGLQALARHLPVPATALHYRGEDATLVSQALDGIPLRDLAATDPERFLSVLGEVAARLVHGATATLTPRREDDVDHSLQTPAVLSGWVEDLARRLQPWADHTLHLNGTPTQLSCRSLIHLARRSLTPAAPGGWLIHATGDLHLCNILVHPTEPRWWVIDAEFAGLHDLDQTLAKLAGSCLKHTGLLADAAVREHHGVLEITCPLAEPLGGQLLGTTWLLDRFDGLPLDRARILGLLMPDLFFRLTRDENAPAAAEGLAALALAARMTGHGAAQ</sequence>
<dbReference type="CDD" id="cd02440">
    <property type="entry name" value="AdoMet_MTases"/>
    <property type="match status" value="1"/>
</dbReference>
<dbReference type="InterPro" id="IPR041698">
    <property type="entry name" value="Methyltransf_25"/>
</dbReference>